<evidence type="ECO:0000313" key="2">
    <source>
        <dbReference type="EMBL" id="ORE09844.1"/>
    </source>
</evidence>
<sequence length="340" mass="39322">MNKAGIDINKCKAHSIRTASSTKAVEKSHSIQAVKQHANWSRKANAFERYYYKLRAQQSASTSIANSIFSLTDNHTALTDGVESKRIVVGTTNNLFLFAALALSLAFFLMATSLFRYKYGYCRIYKAQEYHPLCYLYLSSTCIPCPENGICINGKLTCEPIYVRQRPDELTTTEVYGIPNLVLKKLSGHPTVYVWENIPRCMVLSVIFTAVATPVVNAGKRYIKHRRAYNDRIDCFAYSMLMWLRYPQQFNEVRRCIIYPPFRHFDYILVDTLNAALMRFDERCIAKDWDQVVKHIHRNPNALRAIYEPQSHLIERWELALMCYIPQKNSILQTAANRFL</sequence>
<keyword evidence="1" id="KW-0472">Membrane</keyword>
<dbReference type="EMBL" id="KV921871">
    <property type="protein sequence ID" value="ORE09844.1"/>
    <property type="molecule type" value="Genomic_DNA"/>
</dbReference>
<organism evidence="2">
    <name type="scientific">Rhizopus microsporus var. microsporus</name>
    <dbReference type="NCBI Taxonomy" id="86635"/>
    <lineage>
        <taxon>Eukaryota</taxon>
        <taxon>Fungi</taxon>
        <taxon>Fungi incertae sedis</taxon>
        <taxon>Mucoromycota</taxon>
        <taxon>Mucoromycotina</taxon>
        <taxon>Mucoromycetes</taxon>
        <taxon>Mucorales</taxon>
        <taxon>Mucorineae</taxon>
        <taxon>Rhizopodaceae</taxon>
        <taxon>Rhizopus</taxon>
    </lineage>
</organism>
<keyword evidence="1" id="KW-1133">Transmembrane helix</keyword>
<reference evidence="2" key="1">
    <citation type="journal article" date="2016" name="Proc. Natl. Acad. Sci. U.S.A.">
        <title>Lipid metabolic changes in an early divergent fungus govern the establishment of a mutualistic symbiosis with endobacteria.</title>
        <authorList>
            <person name="Lastovetsky O.A."/>
            <person name="Gaspar M.L."/>
            <person name="Mondo S.J."/>
            <person name="LaButti K.M."/>
            <person name="Sandor L."/>
            <person name="Grigoriev I.V."/>
            <person name="Henry S.A."/>
            <person name="Pawlowska T.E."/>
        </authorList>
    </citation>
    <scope>NUCLEOTIDE SEQUENCE [LARGE SCALE GENOMIC DNA]</scope>
    <source>
        <strain evidence="2">ATCC 52814</strain>
    </source>
</reference>
<protein>
    <recommendedName>
        <fullName evidence="3">Man1/Src1 C-terminal domain-containing protein</fullName>
    </recommendedName>
</protein>
<dbReference type="VEuPathDB" id="FungiDB:BCV72DRAFT_302356"/>
<keyword evidence="1" id="KW-0812">Transmembrane</keyword>
<evidence type="ECO:0008006" key="3">
    <source>
        <dbReference type="Google" id="ProtNLM"/>
    </source>
</evidence>
<accession>A0A1X0RCS8</accession>
<proteinExistence type="predicted"/>
<evidence type="ECO:0000256" key="1">
    <source>
        <dbReference type="SAM" id="Phobius"/>
    </source>
</evidence>
<dbReference type="Proteomes" id="UP000242414">
    <property type="component" value="Unassembled WGS sequence"/>
</dbReference>
<dbReference type="OrthoDB" id="2257766at2759"/>
<name>A0A1X0RCS8_RHIZD</name>
<gene>
    <name evidence="2" type="ORF">BCV72DRAFT_302356</name>
</gene>
<feature type="transmembrane region" description="Helical" evidence="1">
    <location>
        <begin position="95"/>
        <end position="115"/>
    </location>
</feature>
<dbReference type="AlphaFoldDB" id="A0A1X0RCS8"/>